<accession>A0A4Y5SFH8</accession>
<dbReference type="CDD" id="cd00165">
    <property type="entry name" value="S4"/>
    <property type="match status" value="1"/>
</dbReference>
<dbReference type="Gene3D" id="3.10.290.10">
    <property type="entry name" value="RNA-binding S4 domain"/>
    <property type="match status" value="1"/>
</dbReference>
<keyword evidence="3 6" id="KW-0694">RNA-binding</keyword>
<proteinExistence type="inferred from homology"/>
<dbReference type="AlphaFoldDB" id="A0A4Y5SFH8"/>
<sequence length="237" mass="28124">MSIKNTKYKPLYKKFLGLRENVQNRQKLLQFKRKKWSKFLTFYKKKLKRHKKFKLYNQNMYVVSKRPDRYNSYVNKYKRSVKAAACIRLFLGNIRKHSLNKLVNLTENHGLKNLNQSFLEILEKRLDLIVFRAKFCHSVRNAQQLISHGKVLVNKKIVRSSSYLVQTGDLISVIPSLKNFKLVESNIRKGEIWPIPPKYLIINYKTMQIIVNDIKHTNISVLFLFNLALEKVLTKHS</sequence>
<evidence type="ECO:0000256" key="5">
    <source>
        <dbReference type="ARBA" id="ARBA00023274"/>
    </source>
</evidence>
<evidence type="ECO:0000256" key="3">
    <source>
        <dbReference type="ARBA" id="ARBA00022884"/>
    </source>
</evidence>
<dbReference type="GO" id="GO:0003735">
    <property type="term" value="F:structural constituent of ribosome"/>
    <property type="evidence" value="ECO:0007669"/>
    <property type="project" value="TreeGrafter"/>
</dbReference>
<dbReference type="GO" id="GO:0015935">
    <property type="term" value="C:small ribosomal subunit"/>
    <property type="evidence" value="ECO:0007669"/>
    <property type="project" value="TreeGrafter"/>
</dbReference>
<dbReference type="Gene3D" id="1.10.1050.10">
    <property type="entry name" value="Ribosomal Protein S4 Delta 41, Chain A, domain 1"/>
    <property type="match status" value="1"/>
</dbReference>
<gene>
    <name evidence="8" type="primary">rps4</name>
</gene>
<dbReference type="InterPro" id="IPR018079">
    <property type="entry name" value="Ribosomal_uS4_CS"/>
</dbReference>
<evidence type="ECO:0000256" key="2">
    <source>
        <dbReference type="ARBA" id="ARBA00022730"/>
    </source>
</evidence>
<keyword evidence="5" id="KW-0687">Ribonucleoprotein</keyword>
<dbReference type="PROSITE" id="PS00632">
    <property type="entry name" value="RIBOSOMAL_S4"/>
    <property type="match status" value="1"/>
</dbReference>
<evidence type="ECO:0000259" key="7">
    <source>
        <dbReference type="SMART" id="SM00363"/>
    </source>
</evidence>
<dbReference type="InterPro" id="IPR002942">
    <property type="entry name" value="S4_RNA-bd"/>
</dbReference>
<dbReference type="Pfam" id="PF01479">
    <property type="entry name" value="S4"/>
    <property type="match status" value="1"/>
</dbReference>
<dbReference type="InterPro" id="IPR036986">
    <property type="entry name" value="S4_RNA-bd_sf"/>
</dbReference>
<evidence type="ECO:0000256" key="1">
    <source>
        <dbReference type="ARBA" id="ARBA00007465"/>
    </source>
</evidence>
<evidence type="ECO:0000256" key="6">
    <source>
        <dbReference type="PROSITE-ProRule" id="PRU00182"/>
    </source>
</evidence>
<dbReference type="EMBL" id="MH800316">
    <property type="protein sequence ID" value="QDA21756.1"/>
    <property type="molecule type" value="Genomic_DNA"/>
</dbReference>
<reference evidence="8" key="1">
    <citation type="journal article" date="2019" name="Mitochondrial DNA Part B Resour">
        <title>Complete mitochondrial genome of a rare diatom (Bacillariophyta) Proschkinia and its phylogenetic and taxonomic implications.</title>
        <authorList>
            <person name="Gastineau R."/>
            <person name="Kim S.-Y."/>
            <person name="Lemieux C."/>
            <person name="Turmel M."/>
            <person name="Witkowski A."/>
            <person name="Park J.-G."/>
            <person name="Kim B.-S."/>
            <person name="Mann D.G."/>
            <person name="Theriot E.C."/>
        </authorList>
    </citation>
    <scope>NUCLEOTIDE SEQUENCE</scope>
</reference>
<comment type="similarity">
    <text evidence="1">Belongs to the universal ribosomal protein uS4 family.</text>
</comment>
<name>A0A4Y5SFH8_9STRA</name>
<keyword evidence="8" id="KW-0496">Mitochondrion</keyword>
<dbReference type="PROSITE" id="PS50889">
    <property type="entry name" value="S4"/>
    <property type="match status" value="1"/>
</dbReference>
<keyword evidence="2 6" id="KW-0699">rRNA-binding</keyword>
<dbReference type="PANTHER" id="PTHR11831:SF5">
    <property type="entry name" value="40S RIBOSOMAL PROTEIN S9"/>
    <property type="match status" value="1"/>
</dbReference>
<keyword evidence="4 8" id="KW-0689">Ribosomal protein</keyword>
<dbReference type="PANTHER" id="PTHR11831">
    <property type="entry name" value="30S 40S RIBOSOMAL PROTEIN"/>
    <property type="match status" value="1"/>
</dbReference>
<dbReference type="InterPro" id="IPR022801">
    <property type="entry name" value="Ribosomal_uS4"/>
</dbReference>
<dbReference type="SMART" id="SM00363">
    <property type="entry name" value="S4"/>
    <property type="match status" value="1"/>
</dbReference>
<dbReference type="GO" id="GO:0042274">
    <property type="term" value="P:ribosomal small subunit biogenesis"/>
    <property type="evidence" value="ECO:0007669"/>
    <property type="project" value="TreeGrafter"/>
</dbReference>
<evidence type="ECO:0000256" key="4">
    <source>
        <dbReference type="ARBA" id="ARBA00022980"/>
    </source>
</evidence>
<geneLocation type="mitochondrion" evidence="8"/>
<dbReference type="SUPFAM" id="SSF55174">
    <property type="entry name" value="Alpha-L RNA-binding motif"/>
    <property type="match status" value="1"/>
</dbReference>
<evidence type="ECO:0000313" key="8">
    <source>
        <dbReference type="EMBL" id="QDA21756.1"/>
    </source>
</evidence>
<feature type="domain" description="RNA-binding S4" evidence="7">
    <location>
        <begin position="124"/>
        <end position="188"/>
    </location>
</feature>
<organism evidence="8">
    <name type="scientific">Proschkinia sp. SZCZR1824</name>
    <dbReference type="NCBI Taxonomy" id="2588390"/>
    <lineage>
        <taxon>Eukaryota</taxon>
        <taxon>Sar</taxon>
        <taxon>Stramenopiles</taxon>
        <taxon>Ochrophyta</taxon>
        <taxon>Bacillariophyta</taxon>
        <taxon>Bacillariophyceae</taxon>
        <taxon>Bacillariophycidae</taxon>
        <taxon>Naviculales</taxon>
        <taxon>Proschkiniaceae</taxon>
        <taxon>Proschkinia</taxon>
    </lineage>
</organism>
<dbReference type="GO" id="GO:0019843">
    <property type="term" value="F:rRNA binding"/>
    <property type="evidence" value="ECO:0007669"/>
    <property type="project" value="UniProtKB-KW"/>
</dbReference>
<protein>
    <submittedName>
        <fullName evidence="8">Ribosomal protein S4</fullName>
    </submittedName>
</protein>